<reference evidence="4" key="1">
    <citation type="submission" date="2023-07" db="EMBL/GenBank/DDBJ databases">
        <title>Verminephrobacter genomes.</title>
        <authorList>
            <person name="Lund M.B."/>
        </authorList>
    </citation>
    <scope>NUCLEOTIDE SEQUENCE [LARGE SCALE GENOMIC DNA]</scope>
    <source>
        <strain evidence="4">AtM5-05</strain>
    </source>
</reference>
<protein>
    <recommendedName>
        <fullName evidence="1">DNA 3'-5' helicase II</fullName>
    </recommendedName>
</protein>
<evidence type="ECO:0000259" key="2">
    <source>
        <dbReference type="Pfam" id="PF13538"/>
    </source>
</evidence>
<dbReference type="PANTHER" id="PTHR11070:SF2">
    <property type="entry name" value="ATP-DEPENDENT DNA HELICASE SRS2"/>
    <property type="match status" value="1"/>
</dbReference>
<dbReference type="Pfam" id="PF13538">
    <property type="entry name" value="UvrD_C_2"/>
    <property type="match status" value="1"/>
</dbReference>
<dbReference type="SUPFAM" id="SSF52540">
    <property type="entry name" value="P-loop containing nucleoside triphosphate hydrolases"/>
    <property type="match status" value="1"/>
</dbReference>
<organism evidence="3 4">
    <name type="scientific">Verminephrobacter aporrectodeae subsp. tuberculatae</name>
    <dbReference type="NCBI Taxonomy" id="1110392"/>
    <lineage>
        <taxon>Bacteria</taxon>
        <taxon>Pseudomonadati</taxon>
        <taxon>Pseudomonadota</taxon>
        <taxon>Betaproteobacteria</taxon>
        <taxon>Burkholderiales</taxon>
        <taxon>Comamonadaceae</taxon>
        <taxon>Verminephrobacter</taxon>
    </lineage>
</organism>
<dbReference type="InterPro" id="IPR027785">
    <property type="entry name" value="UvrD-like_helicase_C"/>
</dbReference>
<comment type="caution">
    <text evidence="3">The sequence shown here is derived from an EMBL/GenBank/DDBJ whole genome shotgun (WGS) entry which is preliminary data.</text>
</comment>
<sequence>MSSYKNFSFKSVGIQARGRTTILKINYRNTRQILETAYRMAGHLLTAEDCDDDGIPLVKPVSCGRDGPEPLIIDLPTLPGQAARIAQSLEDAHADGFAWGDMAVLCRDIDTCALCAQALARRKLPLENRRRPGDYHPLADTIKVLTIQASKGLEFPVVAIPGIERLTGPDCATPEDAAQQARVLYVALTRATHRLVLGVGVGSERG</sequence>
<dbReference type="Gene3D" id="3.40.50.300">
    <property type="entry name" value="P-loop containing nucleotide triphosphate hydrolases"/>
    <property type="match status" value="1"/>
</dbReference>
<dbReference type="Proteomes" id="UP001208935">
    <property type="component" value="Unassembled WGS sequence"/>
</dbReference>
<evidence type="ECO:0000313" key="3">
    <source>
        <dbReference type="EMBL" id="MCW5323176.1"/>
    </source>
</evidence>
<evidence type="ECO:0000313" key="4">
    <source>
        <dbReference type="Proteomes" id="UP001208935"/>
    </source>
</evidence>
<evidence type="ECO:0000256" key="1">
    <source>
        <dbReference type="ARBA" id="ARBA00034923"/>
    </source>
</evidence>
<name>A0ABT3KXV5_9BURK</name>
<accession>A0ABT3KXV5</accession>
<dbReference type="EMBL" id="QZCW01000004">
    <property type="protein sequence ID" value="MCW5323176.1"/>
    <property type="molecule type" value="Genomic_DNA"/>
</dbReference>
<dbReference type="PANTHER" id="PTHR11070">
    <property type="entry name" value="UVRD / RECB / PCRA DNA HELICASE FAMILY MEMBER"/>
    <property type="match status" value="1"/>
</dbReference>
<feature type="domain" description="UvrD-like helicase C-terminal" evidence="2">
    <location>
        <begin position="144"/>
        <end position="197"/>
    </location>
</feature>
<dbReference type="InterPro" id="IPR000212">
    <property type="entry name" value="DNA_helicase_UvrD/REP"/>
</dbReference>
<dbReference type="InterPro" id="IPR027417">
    <property type="entry name" value="P-loop_NTPase"/>
</dbReference>
<keyword evidence="4" id="KW-1185">Reference proteome</keyword>
<gene>
    <name evidence="3" type="ORF">D5039_19130</name>
</gene>
<proteinExistence type="predicted"/>